<protein>
    <recommendedName>
        <fullName evidence="4">FNIP repeat-containing protein</fullName>
    </recommendedName>
</protein>
<dbReference type="EMBL" id="AJWJ01000004">
    <property type="protein sequence ID" value="KAF2078492.1"/>
    <property type="molecule type" value="Genomic_DNA"/>
</dbReference>
<reference evidence="2" key="1">
    <citation type="submission" date="2020-01" db="EMBL/GenBank/DDBJ databases">
        <title>Development of genomics and gene disruption for Polysphondylium violaceum indicates a role for the polyketide synthase stlB in stalk morphogenesis.</title>
        <authorList>
            <person name="Narita B."/>
            <person name="Kawabe Y."/>
            <person name="Kin K."/>
            <person name="Saito T."/>
            <person name="Gibbs R."/>
            <person name="Kuspa A."/>
            <person name="Muzny D."/>
            <person name="Queller D."/>
            <person name="Richards S."/>
            <person name="Strassman J."/>
            <person name="Sucgang R."/>
            <person name="Worley K."/>
            <person name="Schaap P."/>
        </authorList>
    </citation>
    <scope>NUCLEOTIDE SEQUENCE</scope>
    <source>
        <strain evidence="2">QSvi11</strain>
    </source>
</reference>
<dbReference type="AlphaFoldDB" id="A0A8J4Q541"/>
<keyword evidence="3" id="KW-1185">Reference proteome</keyword>
<dbReference type="InterPro" id="IPR008615">
    <property type="entry name" value="FNIP"/>
</dbReference>
<evidence type="ECO:0000313" key="3">
    <source>
        <dbReference type="Proteomes" id="UP000695562"/>
    </source>
</evidence>
<comment type="caution">
    <text evidence="2">The sequence shown here is derived from an EMBL/GenBank/DDBJ whole genome shotgun (WGS) entry which is preliminary data.</text>
</comment>
<dbReference type="InterPro" id="IPR051251">
    <property type="entry name" value="STK_FNIP-Repeat"/>
</dbReference>
<organism evidence="2 3">
    <name type="scientific">Polysphondylium violaceum</name>
    <dbReference type="NCBI Taxonomy" id="133409"/>
    <lineage>
        <taxon>Eukaryota</taxon>
        <taxon>Amoebozoa</taxon>
        <taxon>Evosea</taxon>
        <taxon>Eumycetozoa</taxon>
        <taxon>Dictyostelia</taxon>
        <taxon>Dictyosteliales</taxon>
        <taxon>Dictyosteliaceae</taxon>
        <taxon>Polysphondylium</taxon>
    </lineage>
</organism>
<evidence type="ECO:0008006" key="4">
    <source>
        <dbReference type="Google" id="ProtNLM"/>
    </source>
</evidence>
<dbReference type="PANTHER" id="PTHR32134:SF169">
    <property type="entry name" value="FNIP REPEAT-CONTAINING PROTEIN-RELATED"/>
    <property type="match status" value="1"/>
</dbReference>
<dbReference type="Proteomes" id="UP000695562">
    <property type="component" value="Unassembled WGS sequence"/>
</dbReference>
<evidence type="ECO:0000313" key="2">
    <source>
        <dbReference type="EMBL" id="KAF2078492.1"/>
    </source>
</evidence>
<dbReference type="PANTHER" id="PTHR32134">
    <property type="entry name" value="FNIP REPEAT-CONTAINING PROTEIN"/>
    <property type="match status" value="1"/>
</dbReference>
<name>A0A8J4Q541_9MYCE</name>
<proteinExistence type="predicted"/>
<accession>A0A8J4Q541</accession>
<sequence length="1016" mass="114607">MIDISFYLIWRNNFIRGLIRGKVLECIYIKVDLEYLNSNHQYLSLLSPLLKLNHRISVCLDVFNREQLVQYQNNKHKHLINYLCLDIGIHQRQRLGPIGSSDYDNDGDSGDGDVIDFDSLGRDIHTLVVYVDKSLRGVGKLPDSIYRLTFNIRRGYESVRCQFIDIILTDLPVSLKQLSLPNNYTVHVPVAIPDTLVKLYYCSTLGNLKQFVVSPCKTFDDCRLQVLSIDDLQWVNNQTWITSIEISGLDNQVFRPNTIAPHICWIQAKGQGHIFNVGSLPSGLKYLYLNCTDQLAKGTLPSSLKDLEIKRYNNPLELDILPPSLVNLSFDHYIHPIAPSVLPNSLAVLRLNTFNLPLPEGLLPNSLSELWMEIYSHPLTKGVLPPNLKVLALFTFNSTIAHGSLPNSLTNVQLPCYSAPLDSFGVLSNIRYLSIRYLNQSTLPVISSPNTKILVLSYRHRSNVSLASTFIQHLVLVNYGPKDYIDPSFLPPTLKSITTNGTDVSDINRNVSFMIDTTFYSIWRNVYIRGLVRVNVCREARIKVDLEYLNNNQQHLSLLSNNDKLENNISVILEITTIDQLREYLDNKYNSLVNDLYISIDGEKEQSGGLDLFIDCDRFPHGITSIEINVDRNARGRGRLPDSVTKVLLGRTDIDRFFTYPFIDHVLSSLPNKLEYLGLPLHIKINAPIHLPNTIQNVSYLSSQAYLQHFVVPPNKVFNDCTLEAKTTNDLQWISNNPWVTRINIPRIEGDVVGQNLIPKHLRQLTIYSDTEFEKGCLPPSLEFLSVGSTSELVDVLPPNLTQLTLGGYQGELTRGLLPSSLKLLEIFDFDNVIHLGAMPSRLVVLSLESFNQPLQVGILPNSLVHLRLNGYNHPLVPGILPSLLNTLSIAGFDSTIAPNSFPLSLTRLDLLSYTGSLDSIGVLDQLTDLSIVNFDRSLHRVISPKTKTLRLAYQNRSSDVDLLNTLIQHLVLVNDGQYNDDYKERSFLPPTLLTLKAYRIQITNIPNGCKASVIL</sequence>
<evidence type="ECO:0000256" key="1">
    <source>
        <dbReference type="ARBA" id="ARBA00022737"/>
    </source>
</evidence>
<gene>
    <name evidence="2" type="ORF">CYY_000242</name>
</gene>
<keyword evidence="1" id="KW-0677">Repeat</keyword>
<dbReference type="Pfam" id="PF05725">
    <property type="entry name" value="FNIP"/>
    <property type="match status" value="5"/>
</dbReference>